<feature type="transmembrane region" description="Helical" evidence="7">
    <location>
        <begin position="436"/>
        <end position="454"/>
    </location>
</feature>
<reference evidence="9 10" key="1">
    <citation type="submission" date="2024-01" db="EMBL/GenBank/DDBJ databases">
        <title>Genome mining of biosynthetic gene clusters to explore secondary metabolites of Streptomyces sp.</title>
        <authorList>
            <person name="Baig A."/>
            <person name="Ajitkumar Shintre N."/>
            <person name="Kumar H."/>
            <person name="Anbarasu A."/>
            <person name="Ramaiah S."/>
        </authorList>
    </citation>
    <scope>NUCLEOTIDE SEQUENCE [LARGE SCALE GENOMIC DNA]</scope>
    <source>
        <strain evidence="9 10">A01</strain>
    </source>
</reference>
<feature type="transmembrane region" description="Helical" evidence="7">
    <location>
        <begin position="79"/>
        <end position="98"/>
    </location>
</feature>
<evidence type="ECO:0000256" key="2">
    <source>
        <dbReference type="ARBA" id="ARBA00022475"/>
    </source>
</evidence>
<protein>
    <submittedName>
        <fullName evidence="9">FUSC family protein</fullName>
    </submittedName>
</protein>
<keyword evidence="10" id="KW-1185">Reference proteome</keyword>
<keyword evidence="2" id="KW-1003">Cell membrane</keyword>
<keyword evidence="5 7" id="KW-0472">Membrane</keyword>
<evidence type="ECO:0000313" key="9">
    <source>
        <dbReference type="EMBL" id="MFB8766714.1"/>
    </source>
</evidence>
<dbReference type="PANTHER" id="PTHR30509:SF9">
    <property type="entry name" value="MULTIDRUG RESISTANCE PROTEIN MDTO"/>
    <property type="match status" value="1"/>
</dbReference>
<proteinExistence type="inferred from homology"/>
<sequence>MNYFSSLWGRRADLFDVRGALVPRRVRGNVLVTAVRAGGCLALVLVSLRLTGRMDLAPYAAMGCFTSLYARDETYARRVWLLAVVGVGLTVAVAAGASASALGVGVWVPILVVAAVASGARYLSEVVALGAPAGLMFVFAAGVAGYAPRTWPEVGVSAGATAAAAGLCWAAAVVGALVHPRAPERLALARALHAVADHLEDPSGRGVHRAEGAVRAAWRVLHARERGEGTRGLEVLAARAQGAIRGGSVVERARRAAELREVARRVRRRRVVDPLVEEGERVRLSAYADRVRAGARPVRVWSWGRASGAWVVRVAVASVVAGGVAWLWGLGHGYWATVSAASVLQVAGVSATWHRTVQRGVGTVVGAVVAVGVFVLLDISSVWVVIALVVACQVGAELVVMTNYAYAIVCVTPLTLALSALARPGEGTFDLVVERTAATVLGAVVGLVVCVVVADRGARARLEGALVECERACARVSACGGAGCRHRLVEALGDVEAAVAVAVGEPAVSVPGERVERVRGRARALLDREPEPV</sequence>
<keyword evidence="3 7" id="KW-0812">Transmembrane</keyword>
<feature type="transmembrane region" description="Helical" evidence="7">
    <location>
        <begin position="30"/>
        <end position="50"/>
    </location>
</feature>
<feature type="transmembrane region" description="Helical" evidence="7">
    <location>
        <begin position="154"/>
        <end position="178"/>
    </location>
</feature>
<feature type="transmembrane region" description="Helical" evidence="7">
    <location>
        <begin position="405"/>
        <end position="424"/>
    </location>
</feature>
<evidence type="ECO:0000256" key="1">
    <source>
        <dbReference type="ARBA" id="ARBA00004651"/>
    </source>
</evidence>
<dbReference type="PANTHER" id="PTHR30509">
    <property type="entry name" value="P-HYDROXYBENZOIC ACID EFFLUX PUMP SUBUNIT-RELATED"/>
    <property type="match status" value="1"/>
</dbReference>
<gene>
    <name evidence="9" type="ORF">VSQ78_03300</name>
</gene>
<comment type="subcellular location">
    <subcellularLocation>
        <location evidence="1">Cell membrane</location>
        <topology evidence="1">Multi-pass membrane protein</topology>
    </subcellularLocation>
</comment>
<dbReference type="EMBL" id="JAYMRS010000001">
    <property type="protein sequence ID" value="MFB8766714.1"/>
    <property type="molecule type" value="Genomic_DNA"/>
</dbReference>
<comment type="caution">
    <text evidence="9">The sequence shown here is derived from an EMBL/GenBank/DDBJ whole genome shotgun (WGS) entry which is preliminary data.</text>
</comment>
<evidence type="ECO:0000256" key="3">
    <source>
        <dbReference type="ARBA" id="ARBA00022692"/>
    </source>
</evidence>
<evidence type="ECO:0000256" key="4">
    <source>
        <dbReference type="ARBA" id="ARBA00022989"/>
    </source>
</evidence>
<feature type="transmembrane region" description="Helical" evidence="7">
    <location>
        <begin position="104"/>
        <end position="120"/>
    </location>
</feature>
<evidence type="ECO:0000259" key="8">
    <source>
        <dbReference type="Pfam" id="PF13515"/>
    </source>
</evidence>
<dbReference type="InterPro" id="IPR049453">
    <property type="entry name" value="Memb_transporter_dom"/>
</dbReference>
<evidence type="ECO:0000256" key="5">
    <source>
        <dbReference type="ARBA" id="ARBA00023136"/>
    </source>
</evidence>
<dbReference type="Pfam" id="PF13515">
    <property type="entry name" value="FUSC_2"/>
    <property type="match status" value="1"/>
</dbReference>
<keyword evidence="4 7" id="KW-1133">Transmembrane helix</keyword>
<feature type="transmembrane region" description="Helical" evidence="7">
    <location>
        <begin position="310"/>
        <end position="328"/>
    </location>
</feature>
<feature type="transmembrane region" description="Helical" evidence="7">
    <location>
        <begin position="127"/>
        <end position="148"/>
    </location>
</feature>
<organism evidence="9 10">
    <name type="scientific">Nocardiopsis alba</name>
    <dbReference type="NCBI Taxonomy" id="53437"/>
    <lineage>
        <taxon>Bacteria</taxon>
        <taxon>Bacillati</taxon>
        <taxon>Actinomycetota</taxon>
        <taxon>Actinomycetes</taxon>
        <taxon>Streptosporangiales</taxon>
        <taxon>Nocardiopsidaceae</taxon>
        <taxon>Nocardiopsis</taxon>
    </lineage>
</organism>
<dbReference type="Proteomes" id="UP001585053">
    <property type="component" value="Unassembled WGS sequence"/>
</dbReference>
<evidence type="ECO:0000256" key="7">
    <source>
        <dbReference type="SAM" id="Phobius"/>
    </source>
</evidence>
<comment type="similarity">
    <text evidence="6">Belongs to the YccS/YhfK family.</text>
</comment>
<evidence type="ECO:0000313" key="10">
    <source>
        <dbReference type="Proteomes" id="UP001585053"/>
    </source>
</evidence>
<accession>A0ABV5DQ44</accession>
<name>A0ABV5DQ44_9ACTN</name>
<feature type="transmembrane region" description="Helical" evidence="7">
    <location>
        <begin position="360"/>
        <end position="377"/>
    </location>
</feature>
<evidence type="ECO:0000256" key="6">
    <source>
        <dbReference type="ARBA" id="ARBA00043993"/>
    </source>
</evidence>
<feature type="domain" description="Integral membrane bound transporter" evidence="8">
    <location>
        <begin position="321"/>
        <end position="449"/>
    </location>
</feature>